<evidence type="ECO:0000313" key="11">
    <source>
        <dbReference type="EMBL" id="KAL5105420.1"/>
    </source>
</evidence>
<feature type="compositionally biased region" description="Basic and acidic residues" evidence="9">
    <location>
        <begin position="25"/>
        <end position="37"/>
    </location>
</feature>
<feature type="transmembrane region" description="Helical" evidence="8">
    <location>
        <begin position="806"/>
        <end position="827"/>
    </location>
</feature>
<keyword evidence="2" id="KW-1003">Cell membrane</keyword>
<gene>
    <name evidence="11" type="ORF">TcWFU_003618</name>
</gene>
<dbReference type="InterPro" id="IPR044564">
    <property type="entry name" value="Na_chnl_inactivation_gate"/>
</dbReference>
<feature type="transmembrane region" description="Helical" evidence="8">
    <location>
        <begin position="1174"/>
        <end position="1192"/>
    </location>
</feature>
<dbReference type="InterPro" id="IPR005821">
    <property type="entry name" value="Ion_trans_dom"/>
</dbReference>
<keyword evidence="3 8" id="KW-0812">Transmembrane</keyword>
<keyword evidence="8" id="KW-0915">Sodium</keyword>
<keyword evidence="6 8" id="KW-0472">Membrane</keyword>
<evidence type="ECO:0000256" key="7">
    <source>
        <dbReference type="ARBA" id="ARBA00023157"/>
    </source>
</evidence>
<feature type="transmembrane region" description="Helical" evidence="8">
    <location>
        <begin position="1534"/>
        <end position="1552"/>
    </location>
</feature>
<feature type="transmembrane region" description="Helical" evidence="8">
    <location>
        <begin position="765"/>
        <end position="786"/>
    </location>
</feature>
<feature type="domain" description="Ion transport" evidence="10">
    <location>
        <begin position="140"/>
        <end position="456"/>
    </location>
</feature>
<organism evidence="11 12">
    <name type="scientific">Taenia crassiceps</name>
    <dbReference type="NCBI Taxonomy" id="6207"/>
    <lineage>
        <taxon>Eukaryota</taxon>
        <taxon>Metazoa</taxon>
        <taxon>Spiralia</taxon>
        <taxon>Lophotrochozoa</taxon>
        <taxon>Platyhelminthes</taxon>
        <taxon>Cestoda</taxon>
        <taxon>Eucestoda</taxon>
        <taxon>Cyclophyllidea</taxon>
        <taxon>Taeniidae</taxon>
        <taxon>Taenia</taxon>
    </lineage>
</organism>
<comment type="similarity">
    <text evidence="8">Belongs to the sodium channel (TC 1.A.1.10) family.</text>
</comment>
<keyword evidence="4" id="KW-0677">Repeat</keyword>
<comment type="subcellular location">
    <subcellularLocation>
        <location evidence="1 8">Cell membrane</location>
        <topology evidence="1 8">Multi-pass membrane protein</topology>
    </subcellularLocation>
</comment>
<feature type="domain" description="Ion transport" evidence="10">
    <location>
        <begin position="737"/>
        <end position="970"/>
    </location>
</feature>
<keyword evidence="5 8" id="KW-1133">Transmembrane helix</keyword>
<reference evidence="11 12" key="1">
    <citation type="journal article" date="2022" name="Front. Cell. Infect. Microbiol.">
        <title>The Genomes of Two Strains of Taenia crassiceps the Animal Model for the Study of Human Cysticercosis.</title>
        <authorList>
            <person name="Bobes R.J."/>
            <person name="Estrada K."/>
            <person name="Rios-Valencia D.G."/>
            <person name="Calderon-Gallegos A."/>
            <person name="de la Torre P."/>
            <person name="Carrero J.C."/>
            <person name="Sanchez-Flores A."/>
            <person name="Laclette J.P."/>
        </authorList>
    </citation>
    <scope>NUCLEOTIDE SEQUENCE [LARGE SCALE GENOMIC DNA]</scope>
    <source>
        <strain evidence="11">WFUcys</strain>
    </source>
</reference>
<dbReference type="Gene3D" id="1.20.120.350">
    <property type="entry name" value="Voltage-gated potassium channels. Chain C"/>
    <property type="match status" value="4"/>
</dbReference>
<feature type="transmembrane region" description="Helical" evidence="8">
    <location>
        <begin position="1504"/>
        <end position="1522"/>
    </location>
</feature>
<evidence type="ECO:0000256" key="1">
    <source>
        <dbReference type="ARBA" id="ARBA00004651"/>
    </source>
</evidence>
<comment type="caution">
    <text evidence="8">Lacks conserved residue(s) required for the propagation of feature annotation.</text>
</comment>
<feature type="domain" description="Ion transport" evidence="10">
    <location>
        <begin position="1500"/>
        <end position="1746"/>
    </location>
</feature>
<dbReference type="InterPro" id="IPR027359">
    <property type="entry name" value="Volt_channel_dom_sf"/>
</dbReference>
<evidence type="ECO:0000256" key="9">
    <source>
        <dbReference type="SAM" id="MobiDB-lite"/>
    </source>
</evidence>
<name>A0ABR4Q728_9CEST</name>
<keyword evidence="8 11" id="KW-0407">Ion channel</keyword>
<evidence type="ECO:0000259" key="10">
    <source>
        <dbReference type="Pfam" id="PF00520"/>
    </source>
</evidence>
<comment type="function">
    <text evidence="8">Mediates the voltage-dependent sodium ion permeability of excitable membranes. Assuming opened or closed conformations in response to the voltage difference across the membrane, the protein forms a sodium-selective channel through which Na(+) ions may pass in accordance with their electrochemical gradient.</text>
</comment>
<keyword evidence="12" id="KW-1185">Reference proteome</keyword>
<dbReference type="Gene3D" id="1.10.238.10">
    <property type="entry name" value="EF-hand"/>
    <property type="match status" value="1"/>
</dbReference>
<dbReference type="CDD" id="cd13433">
    <property type="entry name" value="Na_channel_gate"/>
    <property type="match status" value="1"/>
</dbReference>
<feature type="transmembrane region" description="Helical" evidence="8">
    <location>
        <begin position="427"/>
        <end position="453"/>
    </location>
</feature>
<dbReference type="SUPFAM" id="SSF81324">
    <property type="entry name" value="Voltage-gated potassium channels"/>
    <property type="match status" value="4"/>
</dbReference>
<dbReference type="Gene3D" id="1.10.287.70">
    <property type="match status" value="4"/>
</dbReference>
<keyword evidence="8" id="KW-0894">Sodium channel</keyword>
<evidence type="ECO:0000256" key="3">
    <source>
        <dbReference type="ARBA" id="ARBA00022692"/>
    </source>
</evidence>
<evidence type="ECO:0000313" key="12">
    <source>
        <dbReference type="Proteomes" id="UP001651158"/>
    </source>
</evidence>
<feature type="transmembrane region" description="Helical" evidence="8">
    <location>
        <begin position="1564"/>
        <end position="1581"/>
    </location>
</feature>
<dbReference type="InterPro" id="IPR043203">
    <property type="entry name" value="VGCC_Ca_Na"/>
</dbReference>
<dbReference type="PRINTS" id="PR00170">
    <property type="entry name" value="NACHANNEL"/>
</dbReference>
<evidence type="ECO:0000256" key="6">
    <source>
        <dbReference type="ARBA" id="ARBA00023136"/>
    </source>
</evidence>
<evidence type="ECO:0000256" key="4">
    <source>
        <dbReference type="ARBA" id="ARBA00022737"/>
    </source>
</evidence>
<dbReference type="Proteomes" id="UP001651158">
    <property type="component" value="Unassembled WGS sequence"/>
</dbReference>
<evidence type="ECO:0000256" key="2">
    <source>
        <dbReference type="ARBA" id="ARBA00022475"/>
    </source>
</evidence>
<keyword evidence="8" id="KW-0406">Ion transport</keyword>
<feature type="transmembrane region" description="Helical" evidence="8">
    <location>
        <begin position="1213"/>
        <end position="1229"/>
    </location>
</feature>
<feature type="region of interest" description="Disordered" evidence="9">
    <location>
        <begin position="16"/>
        <end position="68"/>
    </location>
</feature>
<comment type="caution">
    <text evidence="11">The sequence shown here is derived from an EMBL/GenBank/DDBJ whole genome shotgun (WGS) entry which is preliminary data.</text>
</comment>
<feature type="transmembrane region" description="Helical" evidence="8">
    <location>
        <begin position="1241"/>
        <end position="1259"/>
    </location>
</feature>
<feature type="transmembrane region" description="Helical" evidence="8">
    <location>
        <begin position="848"/>
        <end position="881"/>
    </location>
</feature>
<accession>A0ABR4Q728</accession>
<feature type="transmembrane region" description="Helical" evidence="8">
    <location>
        <begin position="1293"/>
        <end position="1318"/>
    </location>
</feature>
<feature type="domain" description="Ion transport" evidence="10">
    <location>
        <begin position="1172"/>
        <end position="1450"/>
    </location>
</feature>
<keyword evidence="8" id="KW-0851">Voltage-gated channel</keyword>
<dbReference type="GO" id="GO:0034220">
    <property type="term" value="P:monoatomic ion transmembrane transport"/>
    <property type="evidence" value="ECO:0007669"/>
    <property type="project" value="UniProtKB-KW"/>
</dbReference>
<feature type="transmembrane region" description="Helical" evidence="8">
    <location>
        <begin position="1417"/>
        <end position="1441"/>
    </location>
</feature>
<feature type="transmembrane region" description="Helical" evidence="8">
    <location>
        <begin position="1618"/>
        <end position="1646"/>
    </location>
</feature>
<keyword evidence="8" id="KW-0739">Sodium transport</keyword>
<proteinExistence type="inferred from homology"/>
<feature type="transmembrane region" description="Helical" evidence="8">
    <location>
        <begin position="174"/>
        <end position="195"/>
    </location>
</feature>
<keyword evidence="8" id="KW-0813">Transport</keyword>
<feature type="transmembrane region" description="Helical" evidence="8">
    <location>
        <begin position="941"/>
        <end position="963"/>
    </location>
</feature>
<dbReference type="PANTHER" id="PTHR10037">
    <property type="entry name" value="VOLTAGE-GATED CATION CHANNEL CALCIUM AND SODIUM"/>
    <property type="match status" value="1"/>
</dbReference>
<evidence type="ECO:0000256" key="8">
    <source>
        <dbReference type="RuleBase" id="RU361132"/>
    </source>
</evidence>
<dbReference type="InterPro" id="IPR001696">
    <property type="entry name" value="Na_channel_asu"/>
</dbReference>
<dbReference type="Pfam" id="PF00520">
    <property type="entry name" value="Ion_trans"/>
    <property type="match status" value="4"/>
</dbReference>
<protein>
    <recommendedName>
        <fullName evidence="8">Sodium channel protein</fullName>
    </recommendedName>
</protein>
<sequence length="1909" mass="218146">MPPRRANLQAFVEIEQKRRRKEWKKNKADYSSDKSETENAAFGHPALIPPEDGLMNSASEEENEGDAVEIPSRANPLLATGKKLIPPLSNKFCAKRYTGKPLQEMDDFYRYKRHDDFVSNPDQLRVHGAERFFQNRRVSQVTFTVFYTCEAIIRVVGCGLIRNEFAYLRDAWNWLDFIVITLAYIMFVVPSLGNLSALRSLRVLRALKTVTAVPGLKTIIGALTDAVMHLRDVAVLTLFMLSIFALIGVQLYRGTLLRKCVVPWPGFNTTVGGALLSQITTDVHNNKSFDPYLTTEIKSIFNGTFPNFMSKMNDSTVGNIVLNDDMVSRVWFALSNYSRWQVTEYFYEQKVNWMAPHMVCRNLTEDGNSTCPVNFICKQTRTGNPNFGYTNFDNFASALLCSFRLITQDYWESLYQLVLRANGPTHVFFFGMVIFLGSFYLLNIILAIVSMSYEQVCKQDMESDAQLAAAIELCAEDEAEQNKESGDSKKDLSMLNCNGFHFTSTSRRHSIATTDIYAQLTLSRRWKSDDVLFNHRRVDSTRIWENAVLFADEFSMESTSHFKDMSSLTPVSRKDRASLVSAELSTVSGASGLSGQFNLNGLDNSNPNAVAVEDLGHGGFPFAASQFALPVEEKGVHRNHTDYAPSRLKCCAKHKSNLSSPIRSGRSGRRLKKCLCSCLLDQRRELPEHPECCKELSLPARICQKISKQIELVLCGWTCCPCYYVFRRYVGYIILDPFVELFITICIVLNTLFMAIDQPEKGETLAAVLRIANYFFTTTFTVEAVLKLIALGSREYFADSWNIFDFAIVVFSLVEIPLTTIRGLSILRAFRLLRVFKLAKSWQTMKLLFSIVAMTLNALGNLTAVLMISIFVFAVLGMSLFGESYHQFKNVTRFPERCGKIPRWNFCDFTHSFMIVFRVLCGEWIESMWDCLEVNGWSCTIFFLMTMVLGNLVVLSLFLALLLSSFSAESFQKEEEPGDHNKLQEALDRIYRFAVWMKLNIQKIFTSRGRRSCCRSGSKNLNHIKHGTQLIHLQPAAPKDMTGVDVVLQNPITLEDSLTAPELKFKSRSCGHTPENVLLRIDSPGSPDEKDSIIPMDIQGTDVTEGNVEETDDLEEILEAESVDMAVWEHPEDCCAPCIWNQISPLFKGFLDSKMGSVWRRLRQMCYCIVENRYFESFIFIMIIISSGTLALEDKHLPSRPRLKMALDYMDKLFTFIFLMEIILKWFAYGLRKFFSDAWCWLDFTIVTIAVTSMILSYGKEDGKSSMNSFKAMRTLRALRPLRALSRWEGMRLVVNALLQAIPSICNVVLVCFVFWLICSIMGMQLFGGKFRKCVSEATGERLPADQYPNRTVCELHKKLYKNVSWDNSKINFDNVPNGFLALLQVATFKGWIEIMSDAVDITDYDQQPVYNNATSYYLFFVLFIIVGSFFTLNLFIGVIIQNFNMQKKKVGGSLELFMTEDQKKYYHAMKKMVRRTPQKPIPKPKFWISRWIFKVISNRNFDLFILGMIGLNTLIMCFEHHHQPETMKQAMEVVNKVFIIIFTCEFVLKLIGQRWYYFKDPWNIFDCCIVIFSLVCWGLEDLMTTLPVPPTTIRIVRLFRVGRVLRLVKSARGIRTLLFALIVSLPALFNVALLLFLTAFVYSIVGMSFFGKVAYYAGIDAEFNFETFPQAFIILLQISTSAGWSSVFEGLSNTDPAYCSQEEGTCGNFLWATLFLVSYLIISFMVIINMYIAVILENFSQATEDVQQGLTQDEFDAFYEIWELYDVHALGFIELQYLEEFVERIGPPLGIPRPNRIRLACLSIQICSQDRIFCMDLLDALTRNFLGRLTTEHPETLVEQVEMGSSQNQDGAIDRTNFVAKAAKEPVVPISNTYERQRERMAAYKILYFWRSRRKSAEDCVKVEATDS</sequence>
<feature type="transmembrane region" description="Helical" evidence="8">
    <location>
        <begin position="729"/>
        <end position="753"/>
    </location>
</feature>
<keyword evidence="7" id="KW-1015">Disulfide bond</keyword>
<dbReference type="EMBL" id="JAKROA010000008">
    <property type="protein sequence ID" value="KAL5105420.1"/>
    <property type="molecule type" value="Genomic_DNA"/>
</dbReference>
<feature type="transmembrane region" description="Helical" evidence="8">
    <location>
        <begin position="233"/>
        <end position="252"/>
    </location>
</feature>
<evidence type="ECO:0000256" key="5">
    <source>
        <dbReference type="ARBA" id="ARBA00022989"/>
    </source>
</evidence>
<feature type="transmembrane region" description="Helical" evidence="8">
    <location>
        <begin position="1710"/>
        <end position="1733"/>
    </location>
</feature>
<dbReference type="PANTHER" id="PTHR10037:SF288">
    <property type="entry name" value="SODIUM CHANNEL PROTEIN PARA"/>
    <property type="match status" value="1"/>
</dbReference>